<dbReference type="OrthoDB" id="446500at2759"/>
<dbReference type="EMBL" id="CAMXCT030000969">
    <property type="protein sequence ID" value="CAL4772552.1"/>
    <property type="molecule type" value="Genomic_DNA"/>
</dbReference>
<sequence>MTMHVDGGRTQKKQPLEIFSLQPVLGLDTASHRMGMCRCETSAAYGGGDWCDPASQHLNSKHSTYLTHFLVFAFPSKAYLEFPNILTGLLKEVMDNFASACEKGIVTQSGDTWYPACVGFKLDMEWMVKVGSLTRSYQNVGHVNQKPCCHECDAGKQLIPFEDVTDCACWIRTRWATVPWQTMPPWASIPFDSGKPAKILRRDAFHVFRLGICRNFIGSTVHLLIYMGCFNEAGDNGQAACLARAFANLNLFCSANNMKIYSIRGFTVANMHAARNAFPWLGCKGADSITILKWIRFYAGLQLQQNGWSLTEKKVLEWMGSMDTGSGWGHLVCPIAVVLFKGLETAMHTSLIIV</sequence>
<dbReference type="EMBL" id="CAMXCT010000969">
    <property type="protein sequence ID" value="CAI3985240.1"/>
    <property type="molecule type" value="Genomic_DNA"/>
</dbReference>
<name>A0A9P1C629_9DINO</name>
<keyword evidence="3" id="KW-1185">Reference proteome</keyword>
<reference evidence="2 3" key="2">
    <citation type="submission" date="2024-05" db="EMBL/GenBank/DDBJ databases">
        <authorList>
            <person name="Chen Y."/>
            <person name="Shah S."/>
            <person name="Dougan E. K."/>
            <person name="Thang M."/>
            <person name="Chan C."/>
        </authorList>
    </citation>
    <scope>NUCLEOTIDE SEQUENCE [LARGE SCALE GENOMIC DNA]</scope>
</reference>
<proteinExistence type="predicted"/>
<dbReference type="AlphaFoldDB" id="A0A9P1C629"/>
<evidence type="ECO:0000313" key="3">
    <source>
        <dbReference type="Proteomes" id="UP001152797"/>
    </source>
</evidence>
<organism evidence="1">
    <name type="scientific">Cladocopium goreaui</name>
    <dbReference type="NCBI Taxonomy" id="2562237"/>
    <lineage>
        <taxon>Eukaryota</taxon>
        <taxon>Sar</taxon>
        <taxon>Alveolata</taxon>
        <taxon>Dinophyceae</taxon>
        <taxon>Suessiales</taxon>
        <taxon>Symbiodiniaceae</taxon>
        <taxon>Cladocopium</taxon>
    </lineage>
</organism>
<dbReference type="Proteomes" id="UP001152797">
    <property type="component" value="Unassembled WGS sequence"/>
</dbReference>
<reference evidence="1" key="1">
    <citation type="submission" date="2022-10" db="EMBL/GenBank/DDBJ databases">
        <authorList>
            <person name="Chen Y."/>
            <person name="Dougan E. K."/>
            <person name="Chan C."/>
            <person name="Rhodes N."/>
            <person name="Thang M."/>
        </authorList>
    </citation>
    <scope>NUCLEOTIDE SEQUENCE</scope>
</reference>
<evidence type="ECO:0000313" key="1">
    <source>
        <dbReference type="EMBL" id="CAI3985240.1"/>
    </source>
</evidence>
<dbReference type="EMBL" id="CAMXCT020000969">
    <property type="protein sequence ID" value="CAL1138615.1"/>
    <property type="molecule type" value="Genomic_DNA"/>
</dbReference>
<protein>
    <submittedName>
        <fullName evidence="1">Uncharacterized protein</fullName>
    </submittedName>
</protein>
<gene>
    <name evidence="1" type="ORF">C1SCF055_LOCUS12711</name>
</gene>
<evidence type="ECO:0000313" key="2">
    <source>
        <dbReference type="EMBL" id="CAL4772552.1"/>
    </source>
</evidence>
<comment type="caution">
    <text evidence="1">The sequence shown here is derived from an EMBL/GenBank/DDBJ whole genome shotgun (WGS) entry which is preliminary data.</text>
</comment>
<accession>A0A9P1C629</accession>